<dbReference type="OrthoDB" id="202203at2759"/>
<keyword evidence="3" id="KW-1185">Reference proteome</keyword>
<protein>
    <submittedName>
        <fullName evidence="2">FAD/NAD(P)-binding domain-containing protein</fullName>
    </submittedName>
</protein>
<evidence type="ECO:0000313" key="2">
    <source>
        <dbReference type="EMBL" id="KXS22047.1"/>
    </source>
</evidence>
<evidence type="ECO:0000313" key="3">
    <source>
        <dbReference type="Proteomes" id="UP000070544"/>
    </source>
</evidence>
<dbReference type="SUPFAM" id="SSF51905">
    <property type="entry name" value="FAD/NAD(P)-binding domain"/>
    <property type="match status" value="1"/>
</dbReference>
<dbReference type="InterPro" id="IPR036188">
    <property type="entry name" value="FAD/NAD-bd_sf"/>
</dbReference>
<feature type="domain" description="FAD/NAD(P)-binding" evidence="1">
    <location>
        <begin position="5"/>
        <end position="313"/>
    </location>
</feature>
<dbReference type="PANTHER" id="PTHR43735:SF11">
    <property type="entry name" value="HYPOTHETICAL OXIDOREDUCTASE (EUROFUNG)"/>
    <property type="match status" value="1"/>
</dbReference>
<dbReference type="Proteomes" id="UP000070544">
    <property type="component" value="Unassembled WGS sequence"/>
</dbReference>
<sequence length="396" mass="42828">MAQRNVVVVGASFAAIPVINGLKRKLPSTHRIIVVDPKSHFHFAFAFPAAAVESGWEETLFIPYNNVLLPEQGLVIQAGVNEVHPNSVVLDRHIDASQFANADSGTTNVIPYDCLVYAAGAWHPSPTTMQHFSTKSESIAELQTWQDRIARAKKPLVVGCGGSGAELAADIAEMYGATKHLTVVHSREKYFDSFGPNVDAVVYQVLDKLGVVQFRGERVVFPKGGFPNDGSTFEVETSTGRKIKADLVIPCTGLVPNTSPLTILSANLVNEQGFVNVLPTAQVTNPHFPNVFVVGDAGDFGPIKTAKEARKQAAVAVANVLKMIREGPLHGELSHITRSAPRINLIMGKWTNVVVFTLWGCNIAIATRLGGFFKWLMGVRGSPGAKKIWRALSAKM</sequence>
<name>A0A139AZA5_GONPJ</name>
<dbReference type="GO" id="GO:0005737">
    <property type="term" value="C:cytoplasm"/>
    <property type="evidence" value="ECO:0007669"/>
    <property type="project" value="TreeGrafter"/>
</dbReference>
<dbReference type="Pfam" id="PF07992">
    <property type="entry name" value="Pyr_redox_2"/>
    <property type="match status" value="1"/>
</dbReference>
<dbReference type="OMA" id="LHETHNT"/>
<proteinExistence type="predicted"/>
<reference evidence="2 3" key="1">
    <citation type="journal article" date="2015" name="Genome Biol. Evol.">
        <title>Phylogenomic analyses indicate that early fungi evolved digesting cell walls of algal ancestors of land plants.</title>
        <authorList>
            <person name="Chang Y."/>
            <person name="Wang S."/>
            <person name="Sekimoto S."/>
            <person name="Aerts A.L."/>
            <person name="Choi C."/>
            <person name="Clum A."/>
            <person name="LaButti K.M."/>
            <person name="Lindquist E.A."/>
            <person name="Yee Ngan C."/>
            <person name="Ohm R.A."/>
            <person name="Salamov A.A."/>
            <person name="Grigoriev I.V."/>
            <person name="Spatafora J.W."/>
            <person name="Berbee M.L."/>
        </authorList>
    </citation>
    <scope>NUCLEOTIDE SEQUENCE [LARGE SCALE GENOMIC DNA]</scope>
    <source>
        <strain evidence="2 3">JEL478</strain>
    </source>
</reference>
<dbReference type="Gene3D" id="3.50.50.100">
    <property type="match status" value="1"/>
</dbReference>
<accession>A0A139AZA5</accession>
<dbReference type="PANTHER" id="PTHR43735">
    <property type="entry name" value="APOPTOSIS-INDUCING FACTOR 1"/>
    <property type="match status" value="1"/>
</dbReference>
<dbReference type="InterPro" id="IPR023753">
    <property type="entry name" value="FAD/NAD-binding_dom"/>
</dbReference>
<dbReference type="STRING" id="1344416.A0A139AZA5"/>
<organism evidence="2 3">
    <name type="scientific">Gonapodya prolifera (strain JEL478)</name>
    <name type="common">Monoblepharis prolifera</name>
    <dbReference type="NCBI Taxonomy" id="1344416"/>
    <lineage>
        <taxon>Eukaryota</taxon>
        <taxon>Fungi</taxon>
        <taxon>Fungi incertae sedis</taxon>
        <taxon>Chytridiomycota</taxon>
        <taxon>Chytridiomycota incertae sedis</taxon>
        <taxon>Monoblepharidomycetes</taxon>
        <taxon>Monoblepharidales</taxon>
        <taxon>Gonapodyaceae</taxon>
        <taxon>Gonapodya</taxon>
    </lineage>
</organism>
<evidence type="ECO:0000259" key="1">
    <source>
        <dbReference type="Pfam" id="PF07992"/>
    </source>
</evidence>
<dbReference type="GO" id="GO:0050660">
    <property type="term" value="F:flavin adenine dinucleotide binding"/>
    <property type="evidence" value="ECO:0007669"/>
    <property type="project" value="TreeGrafter"/>
</dbReference>
<dbReference type="EMBL" id="KQ965731">
    <property type="protein sequence ID" value="KXS22047.1"/>
    <property type="molecule type" value="Genomic_DNA"/>
</dbReference>
<gene>
    <name evidence="2" type="ORF">M427DRAFT_150438</name>
</gene>
<dbReference type="AlphaFoldDB" id="A0A139AZA5"/>
<dbReference type="GO" id="GO:0004174">
    <property type="term" value="F:electron-transferring-flavoprotein dehydrogenase activity"/>
    <property type="evidence" value="ECO:0007669"/>
    <property type="project" value="TreeGrafter"/>
</dbReference>